<dbReference type="InterPro" id="IPR036280">
    <property type="entry name" value="Multihaem_cyt_sf"/>
</dbReference>
<dbReference type="Gene3D" id="1.20.5.320">
    <property type="entry name" value="6-Phosphogluconate Dehydrogenase, domain 3"/>
    <property type="match status" value="1"/>
</dbReference>
<dbReference type="GO" id="GO:0009055">
    <property type="term" value="F:electron transfer activity"/>
    <property type="evidence" value="ECO:0007669"/>
    <property type="project" value="InterPro"/>
</dbReference>
<feature type="chain" id="PRO_5040871191" evidence="6">
    <location>
        <begin position="21"/>
        <end position="762"/>
    </location>
</feature>
<sequence>MKTYNKSLIAIAFISAFGLAACGSDGSDGAPGAPGAPGQPGTPGTPGTPAGDVVTTVSSAADLVVSVMPEDIVVVGDSPFTLKFTATGKNAAGNAKAFSGLEKVALYVMSQSENTTDTGAPMLWVNHTLANEFGSSMYCTSTGKAAARGGAEVDACTLVEDEANPGTYTGTWAHEGNAPVVLAAGDANDLVRVFIRAYDVTMADGTGVSDKIMSTPVDFIPATGELAISAKDTVSNAACIQCHSPMDGYAATDLRIANIGAHHNYQKVENCVACHNPAYAGGQDDPEKGFNANFNAMIHTIHAGHHIADDLTGEAKEMFGEIGFPAELNQCTTCHDNGTAWNDNVYAEACLSCHVNVDLATGENHRGIVPGSDAVCSGCHGAGSLSPMQAHNVGDRDRVADGLTFDFTSAVATTTADPLMSTLTVTAKVMLNGVAIADGTDLSEYMTSTRRGLLIGNLEADGTPLRGLGMSVVTDAKSLTGGVMTFAKDFDTSRLMGPIYVTAEVQVCAEADKIVKCTKNADGDIEQLGVANNAPIKYFNLSDPTADEVIARVDDPARITVSEAQCNTCHGNLTHVKGTHGTTEFTQCMDCHNNRYPGSYHGDVAYDTGTVDADGKPIFANVDGLSFSNRDLVTVAHRFHSGAWDGGAIYFDKNMNTVGYPALATDCQACHKEGATLFADDGGLTSGKRSIQVSATEYISPIAESCRSCHIKGSALAHFESNGAYVEGNPATTANLPVESCATCHAEGKTYGIDKVHMGGAH</sequence>
<protein>
    <submittedName>
        <fullName evidence="8">OmcA/MtrC family decaheme c-type cytochrome</fullName>
    </submittedName>
</protein>
<dbReference type="PANTHER" id="PTHR35038">
    <property type="entry name" value="DISSIMILATORY SULFITE REDUCTASE SIRA"/>
    <property type="match status" value="1"/>
</dbReference>
<dbReference type="GO" id="GO:0046872">
    <property type="term" value="F:metal ion binding"/>
    <property type="evidence" value="ECO:0007669"/>
    <property type="project" value="UniProtKB-KW"/>
</dbReference>
<evidence type="ECO:0000256" key="4">
    <source>
        <dbReference type="PROSITE-ProRule" id="PRU00433"/>
    </source>
</evidence>
<dbReference type="Proteomes" id="UP001155546">
    <property type="component" value="Unassembled WGS sequence"/>
</dbReference>
<feature type="domain" description="Cytochrome c" evidence="7">
    <location>
        <begin position="357"/>
        <end position="450"/>
    </location>
</feature>
<evidence type="ECO:0000256" key="1">
    <source>
        <dbReference type="ARBA" id="ARBA00022723"/>
    </source>
</evidence>
<keyword evidence="4" id="KW-0349">Heme</keyword>
<dbReference type="InterPro" id="IPR009056">
    <property type="entry name" value="Cyt_c-like_dom"/>
</dbReference>
<evidence type="ECO:0000256" key="2">
    <source>
        <dbReference type="ARBA" id="ARBA00022729"/>
    </source>
</evidence>
<evidence type="ECO:0000256" key="3">
    <source>
        <dbReference type="ARBA" id="ARBA00023004"/>
    </source>
</evidence>
<name>A0A9X2WJV8_9GAMM</name>
<evidence type="ECO:0000313" key="8">
    <source>
        <dbReference type="EMBL" id="MCT7940526.1"/>
    </source>
</evidence>
<evidence type="ECO:0000256" key="5">
    <source>
        <dbReference type="SAM" id="MobiDB-lite"/>
    </source>
</evidence>
<dbReference type="NCBIfam" id="TIGR03507">
    <property type="entry name" value="decahem_SO1788"/>
    <property type="match status" value="1"/>
</dbReference>
<gene>
    <name evidence="8" type="ORF">NE535_01735</name>
</gene>
<dbReference type="InterPro" id="IPR051829">
    <property type="entry name" value="Multiheme_Cytochr_ET"/>
</dbReference>
<dbReference type="PROSITE" id="PS51007">
    <property type="entry name" value="CYTC"/>
    <property type="match status" value="1"/>
</dbReference>
<dbReference type="SUPFAM" id="SSF48695">
    <property type="entry name" value="Multiheme cytochromes"/>
    <property type="match status" value="1"/>
</dbReference>
<keyword evidence="1 4" id="KW-0479">Metal-binding</keyword>
<reference evidence="8" key="1">
    <citation type="journal article" date="2023" name="Int. J. Syst. Evol. Microbiol.">
        <title>&lt;i&gt;Shewanella septentrionalis&lt;/i&gt; sp. nov. and &lt;i&gt;Shewanella holmiensis&lt;/i&gt; sp. nov., isolated from Baltic Sea water and sediments.</title>
        <authorList>
            <person name="Martin-Rodriguez A.J."/>
            <person name="Thorell K."/>
            <person name="Joffre E."/>
            <person name="Jensie-Markopoulos S."/>
            <person name="Moore E.R.B."/>
            <person name="Sjoling A."/>
        </authorList>
    </citation>
    <scope>NUCLEOTIDE SEQUENCE</scope>
    <source>
        <strain evidence="8">SP1S2-7</strain>
    </source>
</reference>
<proteinExistence type="predicted"/>
<feature type="region of interest" description="Disordered" evidence="5">
    <location>
        <begin position="27"/>
        <end position="51"/>
    </location>
</feature>
<dbReference type="PANTHER" id="PTHR35038:SF6">
    <property type="entry name" value="SURFACE LOCALIZED DECAHEME CYTOCHROME C LIPOPROTEIN"/>
    <property type="match status" value="1"/>
</dbReference>
<evidence type="ECO:0000256" key="6">
    <source>
        <dbReference type="SAM" id="SignalP"/>
    </source>
</evidence>
<organism evidence="8 9">
    <name type="scientific">Shewanella holmiensis</name>
    <dbReference type="NCBI Taxonomy" id="2952222"/>
    <lineage>
        <taxon>Bacteria</taxon>
        <taxon>Pseudomonadati</taxon>
        <taxon>Pseudomonadota</taxon>
        <taxon>Gammaproteobacteria</taxon>
        <taxon>Alteromonadales</taxon>
        <taxon>Shewanellaceae</taxon>
        <taxon>Shewanella</taxon>
    </lineage>
</organism>
<dbReference type="Pfam" id="PF22113">
    <property type="entry name" value="Mtrc-MtrF_II-IV_dom"/>
    <property type="match status" value="2"/>
</dbReference>
<keyword evidence="2 6" id="KW-0732">Signal</keyword>
<dbReference type="GO" id="GO:0020037">
    <property type="term" value="F:heme binding"/>
    <property type="evidence" value="ECO:0007669"/>
    <property type="project" value="InterPro"/>
</dbReference>
<dbReference type="GO" id="GO:0016491">
    <property type="term" value="F:oxidoreductase activity"/>
    <property type="evidence" value="ECO:0007669"/>
    <property type="project" value="TreeGrafter"/>
</dbReference>
<dbReference type="InterPro" id="IPR054337">
    <property type="entry name" value="Mtrc-MtrF-like_dom_II/IV"/>
</dbReference>
<comment type="caution">
    <text evidence="8">The sequence shown here is derived from an EMBL/GenBank/DDBJ whole genome shotgun (WGS) entry which is preliminary data.</text>
</comment>
<evidence type="ECO:0000313" key="9">
    <source>
        <dbReference type="Proteomes" id="UP001155546"/>
    </source>
</evidence>
<feature type="signal peptide" evidence="6">
    <location>
        <begin position="1"/>
        <end position="20"/>
    </location>
</feature>
<dbReference type="PROSITE" id="PS51257">
    <property type="entry name" value="PROKAR_LIPOPROTEIN"/>
    <property type="match status" value="1"/>
</dbReference>
<dbReference type="EMBL" id="JAMTCD010000002">
    <property type="protein sequence ID" value="MCT7940526.1"/>
    <property type="molecule type" value="Genomic_DNA"/>
</dbReference>
<dbReference type="InterPro" id="IPR020014">
    <property type="entry name" value="Decahaem_cyt-c_OmcA/MtrC"/>
</dbReference>
<accession>A0A9X2WJV8</accession>
<dbReference type="Gene3D" id="1.10.720.180">
    <property type="match status" value="2"/>
</dbReference>
<keyword evidence="3 4" id="KW-0408">Iron</keyword>
<keyword evidence="9" id="KW-1185">Reference proteome</keyword>
<dbReference type="AlphaFoldDB" id="A0A9X2WJV8"/>
<evidence type="ECO:0000259" key="7">
    <source>
        <dbReference type="PROSITE" id="PS51007"/>
    </source>
</evidence>
<dbReference type="RefSeq" id="WP_261296977.1">
    <property type="nucleotide sequence ID" value="NZ_JAMTCD010000002.1"/>
</dbReference>